<accession>A0AAW2ZK78</accession>
<dbReference type="AlphaFoldDB" id="A0AAW2ZK78"/>
<dbReference type="Pfam" id="PF19193">
    <property type="entry name" value="Tectonin"/>
    <property type="match status" value="1"/>
</dbReference>
<proteinExistence type="predicted"/>
<name>A0AAW2ZK78_9EUKA</name>
<dbReference type="SUPFAM" id="SSF50978">
    <property type="entry name" value="WD40 repeat-like"/>
    <property type="match status" value="1"/>
</dbReference>
<dbReference type="EMBL" id="JAOPGA020001552">
    <property type="protein sequence ID" value="KAL0489383.1"/>
    <property type="molecule type" value="Genomic_DNA"/>
</dbReference>
<keyword evidence="3" id="KW-1185">Reference proteome</keyword>
<dbReference type="InterPro" id="IPR036322">
    <property type="entry name" value="WD40_repeat_dom_sf"/>
</dbReference>
<gene>
    <name evidence="2" type="ORF">AKO1_010688</name>
</gene>
<comment type="caution">
    <text evidence="2">The sequence shown here is derived from an EMBL/GenBank/DDBJ whole genome shotgun (WGS) entry which is preliminary data.</text>
</comment>
<dbReference type="SMART" id="SM00706">
    <property type="entry name" value="TECPR"/>
    <property type="match status" value="3"/>
</dbReference>
<protein>
    <recommendedName>
        <fullName evidence="4">Tripartite motif-containing protein 3</fullName>
    </recommendedName>
</protein>
<evidence type="ECO:0000313" key="3">
    <source>
        <dbReference type="Proteomes" id="UP001431209"/>
    </source>
</evidence>
<evidence type="ECO:0008006" key="4">
    <source>
        <dbReference type="Google" id="ProtNLM"/>
    </source>
</evidence>
<dbReference type="Gene3D" id="2.130.10.10">
    <property type="entry name" value="YVTN repeat-like/Quinoprotein amine dehydrogenase"/>
    <property type="match status" value="1"/>
</dbReference>
<sequence>MAQVQQRSDIVTTTNQSGIGTTKNTTLDPVHTTVQAEAVTQAVTQRRIVETQNRQVIREIIVEPIYEIERRIEYVYVPMPPGTEIYRELPAQTRGTITFKEAPYIAATSSTLGNVTSLPQVFVKQICASGKRDLWGLTNDGMVYRLNDNAMFEAFRTPKNHIPFSDISVIKRAIFGIGRQDGLLYLLNTNNETYETVVDDTTPLQSISALSPKRVYAVARDGRVLHLEIGSRHSIWEPLGTIPMKKVAVGSKHLIRHNEVWGIGLDDSVYRYDRNVWTQLPFKVADLSVGVDNSVFGVTHDGRLHRFDNGNFSFLDRPFRDQNNNGMDVHLGSVSVYKQNKVVYGIDKNSGNLLRTHF</sequence>
<dbReference type="InterPro" id="IPR006624">
    <property type="entry name" value="Beta-propeller_rpt_TECPR"/>
</dbReference>
<evidence type="ECO:0000313" key="2">
    <source>
        <dbReference type="EMBL" id="KAL0489383.1"/>
    </source>
</evidence>
<dbReference type="InterPro" id="IPR015943">
    <property type="entry name" value="WD40/YVTN_repeat-like_dom_sf"/>
</dbReference>
<organism evidence="2 3">
    <name type="scientific">Acrasis kona</name>
    <dbReference type="NCBI Taxonomy" id="1008807"/>
    <lineage>
        <taxon>Eukaryota</taxon>
        <taxon>Discoba</taxon>
        <taxon>Heterolobosea</taxon>
        <taxon>Tetramitia</taxon>
        <taxon>Eutetramitia</taxon>
        <taxon>Acrasidae</taxon>
        <taxon>Acrasis</taxon>
    </lineage>
</organism>
<evidence type="ECO:0000256" key="1">
    <source>
        <dbReference type="SAM" id="MobiDB-lite"/>
    </source>
</evidence>
<dbReference type="Proteomes" id="UP001431209">
    <property type="component" value="Unassembled WGS sequence"/>
</dbReference>
<feature type="region of interest" description="Disordered" evidence="1">
    <location>
        <begin position="1"/>
        <end position="26"/>
    </location>
</feature>
<reference evidence="2 3" key="1">
    <citation type="submission" date="2024-03" db="EMBL/GenBank/DDBJ databases">
        <title>The Acrasis kona genome and developmental transcriptomes reveal deep origins of eukaryotic multicellular pathways.</title>
        <authorList>
            <person name="Sheikh S."/>
            <person name="Fu C.-J."/>
            <person name="Brown M.W."/>
            <person name="Baldauf S.L."/>
        </authorList>
    </citation>
    <scope>NUCLEOTIDE SEQUENCE [LARGE SCALE GENOMIC DNA]</scope>
    <source>
        <strain evidence="2 3">ATCC MYA-3509</strain>
    </source>
</reference>